<evidence type="ECO:0000313" key="2">
    <source>
        <dbReference type="Proteomes" id="UP000343335"/>
    </source>
</evidence>
<evidence type="ECO:0000313" key="1">
    <source>
        <dbReference type="EMBL" id="VVD89986.1"/>
    </source>
</evidence>
<dbReference type="RefSeq" id="WP_150663759.1">
    <property type="nucleotide sequence ID" value="NZ_CABPSA010000002.1"/>
</dbReference>
<accession>A0A5E4TPV6</accession>
<sequence length="216" mass="23089">MQQISVNSAAYAAPLVPQDADPNKVGTSISQIGADLRRAGHGVNESMKILPGDTDVVVVIPVDRLGSRELSFRILLGQEGNGAGSVLQDEKKANEGDEVSDAKDSNEAIELAKEDVKKAIRERYYGKDVRSDPASVRGLSDDGKRQVFEAIVNWTFEGFDDNTNAWVAALAELAADSGLCEYLSNTVPQSTYNELSGTQQFALAKAVVDAAGMVVK</sequence>
<name>A0A5E4TPV6_9BURK</name>
<organism evidence="1 2">
    <name type="scientific">Pandoraea commovens</name>
    <dbReference type="NCBI Taxonomy" id="2508289"/>
    <lineage>
        <taxon>Bacteria</taxon>
        <taxon>Pseudomonadati</taxon>
        <taxon>Pseudomonadota</taxon>
        <taxon>Betaproteobacteria</taxon>
        <taxon>Burkholderiales</taxon>
        <taxon>Burkholderiaceae</taxon>
        <taxon>Pandoraea</taxon>
    </lineage>
</organism>
<dbReference type="AlphaFoldDB" id="A0A5E4TPV6"/>
<protein>
    <submittedName>
        <fullName evidence="1">Uncharacterized protein</fullName>
    </submittedName>
</protein>
<dbReference type="Proteomes" id="UP000343335">
    <property type="component" value="Unassembled WGS sequence"/>
</dbReference>
<reference evidence="1 2" key="1">
    <citation type="submission" date="2019-08" db="EMBL/GenBank/DDBJ databases">
        <authorList>
            <person name="Peeters C."/>
        </authorList>
    </citation>
    <scope>NUCLEOTIDE SEQUENCE [LARGE SCALE GENOMIC DNA]</scope>
    <source>
        <strain evidence="1 2">LMG 31010</strain>
    </source>
</reference>
<proteinExistence type="predicted"/>
<dbReference type="EMBL" id="CABPSA010000002">
    <property type="protein sequence ID" value="VVD89986.1"/>
    <property type="molecule type" value="Genomic_DNA"/>
</dbReference>
<gene>
    <name evidence="1" type="ORF">PCO31010_01593</name>
</gene>